<evidence type="ECO:0000259" key="9">
    <source>
        <dbReference type="Pfam" id="PF21639"/>
    </source>
</evidence>
<dbReference type="EMBL" id="CP042200">
    <property type="protein sequence ID" value="QDS76691.1"/>
    <property type="molecule type" value="Genomic_DNA"/>
</dbReference>
<reference evidence="10 11" key="1">
    <citation type="submission" date="2019-07" db="EMBL/GenBank/DDBJ databases">
        <title>Finished genome of Venturia effusa.</title>
        <authorList>
            <person name="Young C.A."/>
            <person name="Cox M.P."/>
            <person name="Ganley A.R.D."/>
            <person name="David W.J."/>
        </authorList>
    </citation>
    <scope>NUCLEOTIDE SEQUENCE [LARGE SCALE GENOMIC DNA]</scope>
    <source>
        <strain evidence="11">albino</strain>
    </source>
</reference>
<keyword evidence="6" id="KW-0539">Nucleus</keyword>
<dbReference type="AlphaFoldDB" id="A0A517LM47"/>
<protein>
    <submittedName>
        <fullName evidence="10">Uncharacterized protein</fullName>
    </submittedName>
</protein>
<evidence type="ECO:0000256" key="2">
    <source>
        <dbReference type="ARBA" id="ARBA00006269"/>
    </source>
</evidence>
<evidence type="ECO:0000256" key="1">
    <source>
        <dbReference type="ARBA" id="ARBA00004123"/>
    </source>
</evidence>
<dbReference type="InterPro" id="IPR048866">
    <property type="entry name" value="ORC5_lid"/>
</dbReference>
<comment type="similarity">
    <text evidence="2">Belongs to the ORC5 family.</text>
</comment>
<dbReference type="InterPro" id="IPR027417">
    <property type="entry name" value="P-loop_NTPase"/>
</dbReference>
<dbReference type="Proteomes" id="UP000316270">
    <property type="component" value="Chromosome 16"/>
</dbReference>
<feature type="domain" description="Orc1-like AAA ATPase" evidence="7">
    <location>
        <begin position="16"/>
        <end position="158"/>
    </location>
</feature>
<keyword evidence="11" id="KW-1185">Reference proteome</keyword>
<evidence type="ECO:0000313" key="10">
    <source>
        <dbReference type="EMBL" id="QDS76691.1"/>
    </source>
</evidence>
<evidence type="ECO:0000259" key="7">
    <source>
        <dbReference type="Pfam" id="PF13191"/>
    </source>
</evidence>
<dbReference type="Pfam" id="PF13191">
    <property type="entry name" value="AAA_16"/>
    <property type="match status" value="1"/>
</dbReference>
<dbReference type="InterPro" id="IPR047088">
    <property type="entry name" value="ORC5_C"/>
</dbReference>
<dbReference type="GO" id="GO:0003688">
    <property type="term" value="F:DNA replication origin binding"/>
    <property type="evidence" value="ECO:0007669"/>
    <property type="project" value="TreeGrafter"/>
</dbReference>
<organism evidence="10 11">
    <name type="scientific">Venturia effusa</name>
    <dbReference type="NCBI Taxonomy" id="50376"/>
    <lineage>
        <taxon>Eukaryota</taxon>
        <taxon>Fungi</taxon>
        <taxon>Dikarya</taxon>
        <taxon>Ascomycota</taxon>
        <taxon>Pezizomycotina</taxon>
        <taxon>Dothideomycetes</taxon>
        <taxon>Pleosporomycetidae</taxon>
        <taxon>Venturiales</taxon>
        <taxon>Venturiaceae</taxon>
        <taxon>Venturia</taxon>
    </lineage>
</organism>
<accession>A0A517LM47</accession>
<dbReference type="GO" id="GO:0006270">
    <property type="term" value="P:DNA replication initiation"/>
    <property type="evidence" value="ECO:0007669"/>
    <property type="project" value="TreeGrafter"/>
</dbReference>
<feature type="domain" description="ORC5 lid" evidence="9">
    <location>
        <begin position="226"/>
        <end position="285"/>
    </location>
</feature>
<name>A0A517LM47_9PEZI</name>
<gene>
    <name evidence="10" type="ORF">FKW77_000586</name>
</gene>
<evidence type="ECO:0000256" key="3">
    <source>
        <dbReference type="ARBA" id="ARBA00022705"/>
    </source>
</evidence>
<comment type="subcellular location">
    <subcellularLocation>
        <location evidence="1">Nucleus</location>
    </subcellularLocation>
</comment>
<evidence type="ECO:0000256" key="6">
    <source>
        <dbReference type="ARBA" id="ARBA00023242"/>
    </source>
</evidence>
<feature type="domain" description="Origin recognition complex subunit 5 C-terminal" evidence="8">
    <location>
        <begin position="313"/>
        <end position="452"/>
    </location>
</feature>
<evidence type="ECO:0000313" key="11">
    <source>
        <dbReference type="Proteomes" id="UP000316270"/>
    </source>
</evidence>
<dbReference type="Gene3D" id="3.40.50.300">
    <property type="entry name" value="P-loop containing nucleotide triphosphate hydrolases"/>
    <property type="match status" value="1"/>
</dbReference>
<sequence length="457" mass="50445">MTMLPDELLLNLLDNQLPGRQLQLRSLATLINPSFPTPPSLVLHGLQATGKTAVAQAVLKALKTPHAIIQSRECITGRQLLERSFAASVDALSKLSDAHVDVSDHGRCENLSALQVNLQRLLERQKKFTLVFDGIDQQREAPPTLLPALARLGETIPCLTVIFIISVPSPRLFHATGIPHIHFPFYSRDESLHILSQSPPTIFPPDLDPDVDYTEQEAAEDNAWVWGRFTAAVWDSLARGAARDLLSFKAVCEKLWTPFTESIVDGTFGTRDFARLMVSKRTLFQSEDALISGAIAKKQGGITKSLVKARHELPYYSKFILCASYLASYNPARHDQIFFMKAAEKKRKKKGGGTAAGRKAQHRKIPRSMLAASPFSLDRLLAILRALLPHNLPQNADVLVQISTLASLRLLSRASAASVDVLDASFRWRVNCGRDYVAALGRSVGLELRDYLSSGLD</sequence>
<dbReference type="STRING" id="50376.A0A517LM47"/>
<evidence type="ECO:0000256" key="4">
    <source>
        <dbReference type="ARBA" id="ARBA00022741"/>
    </source>
</evidence>
<keyword evidence="3" id="KW-0235">DNA replication</keyword>
<dbReference type="Pfam" id="PF14630">
    <property type="entry name" value="ORC5_C"/>
    <property type="match status" value="1"/>
</dbReference>
<dbReference type="InterPro" id="IPR020796">
    <property type="entry name" value="ORC5"/>
</dbReference>
<dbReference type="SUPFAM" id="SSF52540">
    <property type="entry name" value="P-loop containing nucleoside triphosphate hydrolases"/>
    <property type="match status" value="1"/>
</dbReference>
<dbReference type="InterPro" id="IPR041664">
    <property type="entry name" value="AAA_16"/>
</dbReference>
<dbReference type="GO" id="GO:0005664">
    <property type="term" value="C:nuclear origin of replication recognition complex"/>
    <property type="evidence" value="ECO:0007669"/>
    <property type="project" value="TreeGrafter"/>
</dbReference>
<dbReference type="PANTHER" id="PTHR12705:SF0">
    <property type="entry name" value="ORIGIN RECOGNITION COMPLEX SUBUNIT 5"/>
    <property type="match status" value="1"/>
</dbReference>
<dbReference type="Pfam" id="PF21639">
    <property type="entry name" value="ORC5_lid"/>
    <property type="match status" value="1"/>
</dbReference>
<dbReference type="OrthoDB" id="365981at2759"/>
<keyword evidence="4" id="KW-0547">Nucleotide-binding</keyword>
<evidence type="ECO:0000259" key="8">
    <source>
        <dbReference type="Pfam" id="PF14630"/>
    </source>
</evidence>
<evidence type="ECO:0000256" key="5">
    <source>
        <dbReference type="ARBA" id="ARBA00022840"/>
    </source>
</evidence>
<proteinExistence type="inferred from homology"/>
<keyword evidence="5" id="KW-0067">ATP-binding</keyword>
<dbReference type="PANTHER" id="PTHR12705">
    <property type="entry name" value="ORIGIN RECOGNITION COMPLEX SUBUNIT 5"/>
    <property type="match status" value="1"/>
</dbReference>